<dbReference type="GO" id="GO:0005886">
    <property type="term" value="C:plasma membrane"/>
    <property type="evidence" value="ECO:0007669"/>
    <property type="project" value="TreeGrafter"/>
</dbReference>
<gene>
    <name evidence="4" type="ORF">SAMN05660662_0312</name>
</gene>
<comment type="similarity">
    <text evidence="1">Belongs to the UPF0749 family.</text>
</comment>
<dbReference type="Pfam" id="PF05949">
    <property type="entry name" value="DUF881"/>
    <property type="match status" value="1"/>
</dbReference>
<feature type="region of interest" description="Disordered" evidence="2">
    <location>
        <begin position="1"/>
        <end position="66"/>
    </location>
</feature>
<feature type="transmembrane region" description="Helical" evidence="3">
    <location>
        <begin position="69"/>
        <end position="88"/>
    </location>
</feature>
<evidence type="ECO:0000256" key="2">
    <source>
        <dbReference type="SAM" id="MobiDB-lite"/>
    </source>
</evidence>
<dbReference type="OrthoDB" id="3211287at2"/>
<dbReference type="PANTHER" id="PTHR37313">
    <property type="entry name" value="UPF0749 PROTEIN RV1825"/>
    <property type="match status" value="1"/>
</dbReference>
<name>A0A1G7RFJ7_9ACTN</name>
<dbReference type="Proteomes" id="UP000199406">
    <property type="component" value="Unassembled WGS sequence"/>
</dbReference>
<evidence type="ECO:0000313" key="4">
    <source>
        <dbReference type="EMBL" id="SDG09531.1"/>
    </source>
</evidence>
<protein>
    <submittedName>
        <fullName evidence="4">Uncharacterized conserved protein YlxW, UPF0749 family</fullName>
    </submittedName>
</protein>
<dbReference type="InterPro" id="IPR010273">
    <property type="entry name" value="DUF881"/>
</dbReference>
<dbReference type="AlphaFoldDB" id="A0A1G7RFJ7"/>
<dbReference type="Gene3D" id="3.30.70.1880">
    <property type="entry name" value="Protein of unknown function DUF881"/>
    <property type="match status" value="1"/>
</dbReference>
<sequence length="292" mass="30208">MTTDPPVDPPAAGDDPVTGEPAADDAVVDGPATEDTAADDAVVDGPATEKSATEDSTGGGVAPGRRRDLPAAVLIGVLTLLLGFAFTVQVRNSDDEQVLAGAREEDLVRIVDEVSSRGVRLRELIADQRSALRQLTSSDSETASALEEARTREASLAVLNGTAPAVGPGLRLTIRDPDDELRVTDLLDVIQELRGAGAETMQFDGVRVGLSTAVTGVPGALLIDGRPITAPYEVLVLGSPQDMETALNIPGGVVQAVGGRGGSVEITQEYDLVVDALRPLPDAQYAAPDTDD</sequence>
<reference evidence="5" key="1">
    <citation type="submission" date="2016-10" db="EMBL/GenBank/DDBJ databases">
        <authorList>
            <person name="Varghese N."/>
            <person name="Submissions S."/>
        </authorList>
    </citation>
    <scope>NUCLEOTIDE SEQUENCE [LARGE SCALE GENOMIC DNA]</scope>
    <source>
        <strain evidence="5">DSM 44268</strain>
    </source>
</reference>
<accession>A0A1G7RFJ7</accession>
<dbReference type="PANTHER" id="PTHR37313:SF2">
    <property type="entry name" value="UPF0749 PROTEIN YLXX"/>
    <property type="match status" value="1"/>
</dbReference>
<keyword evidence="3" id="KW-1133">Transmembrane helix</keyword>
<evidence type="ECO:0000256" key="1">
    <source>
        <dbReference type="ARBA" id="ARBA00009108"/>
    </source>
</evidence>
<organism evidence="4 5">
    <name type="scientific">Blastococcus aurantiacus</name>
    <dbReference type="NCBI Taxonomy" id="1550231"/>
    <lineage>
        <taxon>Bacteria</taxon>
        <taxon>Bacillati</taxon>
        <taxon>Actinomycetota</taxon>
        <taxon>Actinomycetes</taxon>
        <taxon>Geodermatophilales</taxon>
        <taxon>Geodermatophilaceae</taxon>
        <taxon>Blastococcus</taxon>
    </lineage>
</organism>
<keyword evidence="3" id="KW-0472">Membrane</keyword>
<dbReference type="RefSeq" id="WP_091771407.1">
    <property type="nucleotide sequence ID" value="NZ_FNBT01000011.1"/>
</dbReference>
<evidence type="ECO:0000313" key="5">
    <source>
        <dbReference type="Proteomes" id="UP000199406"/>
    </source>
</evidence>
<dbReference type="EMBL" id="FNBT01000011">
    <property type="protein sequence ID" value="SDG09531.1"/>
    <property type="molecule type" value="Genomic_DNA"/>
</dbReference>
<evidence type="ECO:0000256" key="3">
    <source>
        <dbReference type="SAM" id="Phobius"/>
    </source>
</evidence>
<proteinExistence type="inferred from homology"/>
<keyword evidence="5" id="KW-1185">Reference proteome</keyword>
<dbReference type="STRING" id="1550231.SAMN05660662_0312"/>
<feature type="compositionally biased region" description="Low complexity" evidence="2">
    <location>
        <begin position="1"/>
        <end position="21"/>
    </location>
</feature>
<keyword evidence="3" id="KW-0812">Transmembrane</keyword>